<dbReference type="KEGG" id="uue:UUR10_0031"/>
<gene>
    <name evidence="1" type="ordered locus">UUR10_0031</name>
</gene>
<sequence>MLTQKIQDSIIAKILLINENRKKKAKAIGEWYHSDAFPFILATMAMIIKYKQKQVIKIKANKKVLINCHKTLLWVNVSLL</sequence>
<evidence type="ECO:0000313" key="2">
    <source>
        <dbReference type="Proteomes" id="UP000002018"/>
    </source>
</evidence>
<accession>B5ZAK5</accession>
<dbReference type="Proteomes" id="UP000002018">
    <property type="component" value="Chromosome"/>
</dbReference>
<proteinExistence type="predicted"/>
<dbReference type="EMBL" id="CP001184">
    <property type="protein sequence ID" value="ACI60306.1"/>
    <property type="molecule type" value="Genomic_DNA"/>
</dbReference>
<evidence type="ECO:0000313" key="1">
    <source>
        <dbReference type="EMBL" id="ACI60306.1"/>
    </source>
</evidence>
<organism evidence="1 2">
    <name type="scientific">Ureaplasma urealyticum serovar 10 (strain ATCC 33699 / Western)</name>
    <dbReference type="NCBI Taxonomy" id="565575"/>
    <lineage>
        <taxon>Bacteria</taxon>
        <taxon>Bacillati</taxon>
        <taxon>Mycoplasmatota</taxon>
        <taxon>Mycoplasmoidales</taxon>
        <taxon>Mycoplasmoidaceae</taxon>
        <taxon>Ureaplasma</taxon>
    </lineage>
</organism>
<protein>
    <submittedName>
        <fullName evidence="1">Uncharacterized protein</fullName>
    </submittedName>
</protein>
<dbReference type="HOGENOM" id="CLU_2588725_0_0_14"/>
<dbReference type="AlphaFoldDB" id="B5ZAK5"/>
<name>B5ZAK5_UREU1</name>
<reference evidence="1 2" key="1">
    <citation type="submission" date="2008-10" db="EMBL/GenBank/DDBJ databases">
        <title>Genome sequence of Ureaplasma urealyticum serovar 10 ATCC-33699.</title>
        <authorList>
            <person name="Shrivastava S."/>
            <person name="Methe B.A."/>
            <person name="Glass J."/>
            <person name="White K."/>
            <person name="Duffy L.B."/>
        </authorList>
    </citation>
    <scope>NUCLEOTIDE SEQUENCE [LARGE SCALE GENOMIC DNA]</scope>
    <source>
        <strain evidence="2">ATCC 33699 / Western</strain>
    </source>
</reference>